<dbReference type="AlphaFoldDB" id="A0A445MDN2"/>
<dbReference type="GO" id="GO:0009536">
    <property type="term" value="C:plastid"/>
    <property type="evidence" value="ECO:0007669"/>
    <property type="project" value="UniProtKB-SubCell"/>
</dbReference>
<dbReference type="Pfam" id="PF04755">
    <property type="entry name" value="PAP_fibrillin"/>
    <property type="match status" value="1"/>
</dbReference>
<evidence type="ECO:0000256" key="3">
    <source>
        <dbReference type="ARBA" id="ARBA00022946"/>
    </source>
</evidence>
<feature type="domain" description="Plastid lipid-associated protein/fibrillin conserved" evidence="5">
    <location>
        <begin position="189"/>
        <end position="404"/>
    </location>
</feature>
<evidence type="ECO:0000256" key="1">
    <source>
        <dbReference type="ARBA" id="ARBA00004474"/>
    </source>
</evidence>
<sequence>MGRYFWWQRYQHRCRRFGFSPPKPEPQRYQMAALLASSLPSFSSAAPQKSNRPHRLLSNTLALASLSCFSTAIKSHRSSSFAVYSAVPGEGREPRITDEWGEKFEPEAEPQSAPDPPRDEDEWGTEPGAAASFAAGITDEWGEKAEPEVETPAPADPPVDEDEWGREPGAVGNLSGNGTPSLSEDNLRDLKRCLVDSLYGTELGFRASVEDRADILELVNQLEAANPTPAPTEAPELLDGNWILLYTASSELLPLLAVGTTPLLKIKRISQAIDCKTMEIVNATTLSSPFATFAFSVSASFGVRSSSRIQVQFKEGTFQPPEISSTLDLPEKFDIFGQSINLKPFQQTLNPVQEAVANVTGSISGQPPLKLPLPGNRAESWLLITYLDKDFRISRGDGGLFVLAKEGSPLLDQLS</sequence>
<keyword evidence="2" id="KW-0934">Plastid</keyword>
<dbReference type="PANTHER" id="PTHR31906">
    <property type="entry name" value="PLASTID-LIPID-ASSOCIATED PROTEIN 4, CHLOROPLASTIC-RELATED"/>
    <property type="match status" value="1"/>
</dbReference>
<name>A0A445MDN2_ENSVE</name>
<comment type="subcellular location">
    <subcellularLocation>
        <location evidence="1">Plastid</location>
    </subcellularLocation>
</comment>
<dbReference type="InterPro" id="IPR039633">
    <property type="entry name" value="PAP"/>
</dbReference>
<protein>
    <recommendedName>
        <fullName evidence="5">Plastid lipid-associated protein/fibrillin conserved domain-containing protein</fullName>
    </recommendedName>
</protein>
<evidence type="ECO:0000313" key="6">
    <source>
        <dbReference type="EMBL" id="RZR72333.1"/>
    </source>
</evidence>
<reference evidence="6" key="1">
    <citation type="journal article" date="2018" name="Data Brief">
        <title>Genome sequence data from 17 accessions of Ensete ventricosum, a staple food crop for millions in Ethiopia.</title>
        <authorList>
            <person name="Yemataw Z."/>
            <person name="Muzemil S."/>
            <person name="Ambachew D."/>
            <person name="Tripathi L."/>
            <person name="Tesfaye K."/>
            <person name="Chala A."/>
            <person name="Farbos A."/>
            <person name="O'Neill P."/>
            <person name="Moore K."/>
            <person name="Grant M."/>
            <person name="Studholme D.J."/>
        </authorList>
    </citation>
    <scope>NUCLEOTIDE SEQUENCE [LARGE SCALE GENOMIC DNA]</scope>
    <source>
        <tissue evidence="6">Leaf</tissue>
    </source>
</reference>
<dbReference type="Proteomes" id="UP000290560">
    <property type="component" value="Unassembled WGS sequence"/>
</dbReference>
<evidence type="ECO:0000256" key="4">
    <source>
        <dbReference type="SAM" id="MobiDB-lite"/>
    </source>
</evidence>
<accession>A0A445MDN2</accession>
<feature type="region of interest" description="Disordered" evidence="4">
    <location>
        <begin position="143"/>
        <end position="183"/>
    </location>
</feature>
<gene>
    <name evidence="6" type="ORF">BHM03_00012589</name>
</gene>
<organism evidence="6">
    <name type="scientific">Ensete ventricosum</name>
    <name type="common">Abyssinian banana</name>
    <name type="synonym">Musa ensete</name>
    <dbReference type="NCBI Taxonomy" id="4639"/>
    <lineage>
        <taxon>Eukaryota</taxon>
        <taxon>Viridiplantae</taxon>
        <taxon>Streptophyta</taxon>
        <taxon>Embryophyta</taxon>
        <taxon>Tracheophyta</taxon>
        <taxon>Spermatophyta</taxon>
        <taxon>Magnoliopsida</taxon>
        <taxon>Liliopsida</taxon>
        <taxon>Zingiberales</taxon>
        <taxon>Musaceae</taxon>
        <taxon>Ensete</taxon>
    </lineage>
</organism>
<dbReference type="EMBL" id="KV875667">
    <property type="protein sequence ID" value="RZR72333.1"/>
    <property type="molecule type" value="Genomic_DNA"/>
</dbReference>
<dbReference type="InterPro" id="IPR006843">
    <property type="entry name" value="PAP/fibrillin_dom"/>
</dbReference>
<evidence type="ECO:0000259" key="5">
    <source>
        <dbReference type="Pfam" id="PF04755"/>
    </source>
</evidence>
<feature type="compositionally biased region" description="Polar residues" evidence="4">
    <location>
        <begin position="174"/>
        <end position="183"/>
    </location>
</feature>
<evidence type="ECO:0000256" key="2">
    <source>
        <dbReference type="ARBA" id="ARBA00022640"/>
    </source>
</evidence>
<feature type="region of interest" description="Disordered" evidence="4">
    <location>
        <begin position="104"/>
        <end position="126"/>
    </location>
</feature>
<keyword evidence="3" id="KW-0809">Transit peptide</keyword>
<proteinExistence type="predicted"/>